<name>A0A6I6E786_9MICO</name>
<dbReference type="OrthoDB" id="5072412at2"/>
<evidence type="ECO:0000313" key="2">
    <source>
        <dbReference type="Proteomes" id="UP000422989"/>
    </source>
</evidence>
<dbReference type="RefSeq" id="WP_156242803.1">
    <property type="nucleotide sequence ID" value="NZ_BAAAZL010000004.1"/>
</dbReference>
<gene>
    <name evidence="1" type="ORF">D7D94_11855</name>
</gene>
<protein>
    <submittedName>
        <fullName evidence="1">Uncharacterized protein</fullName>
    </submittedName>
</protein>
<dbReference type="KEGG" id="moj:D7D94_11855"/>
<sequence length="273" mass="28683">MRSQAAAARRALALAAGIGLLSGCAPKEPAEPLVTVDDLCASEIVVACAPGSVTVTVDASEEASRALAHELREAAEREEMRLVLTRADDLPGGSRGPWSVQVFPSGEEELDAALEGLQLAAALPDVRSFSVIDGWRYVAIADIDRFVEVFDELSARSAFAAGATYRLDAGEDRLRIVHVPSRTTDEAVHGVVEISRRLPSAEVLLEAPTAGPQWPTLYVSRLSAEEVGPLAAELRGPDWADADVDGLPVEFVLGTVGAEGATYTTGTLGDIPG</sequence>
<dbReference type="EMBL" id="CP032550">
    <property type="protein sequence ID" value="QGU28290.1"/>
    <property type="molecule type" value="Genomic_DNA"/>
</dbReference>
<evidence type="ECO:0000313" key="1">
    <source>
        <dbReference type="EMBL" id="QGU28290.1"/>
    </source>
</evidence>
<dbReference type="AlphaFoldDB" id="A0A6I6E786"/>
<dbReference type="Proteomes" id="UP000422989">
    <property type="component" value="Chromosome"/>
</dbReference>
<organism evidence="1 2">
    <name type="scientific">Microbacterium oryzae</name>
    <dbReference type="NCBI Taxonomy" id="743009"/>
    <lineage>
        <taxon>Bacteria</taxon>
        <taxon>Bacillati</taxon>
        <taxon>Actinomycetota</taxon>
        <taxon>Actinomycetes</taxon>
        <taxon>Micrococcales</taxon>
        <taxon>Microbacteriaceae</taxon>
        <taxon>Microbacterium</taxon>
    </lineage>
</organism>
<reference evidence="1 2" key="1">
    <citation type="submission" date="2018-09" db="EMBL/GenBank/DDBJ databases">
        <title>Whole genome sequencing of Microbacterium oryzae strain MB-10T.</title>
        <authorList>
            <person name="Das S.K."/>
        </authorList>
    </citation>
    <scope>NUCLEOTIDE SEQUENCE [LARGE SCALE GENOMIC DNA]</scope>
    <source>
        <strain evidence="1 2">MB-10</strain>
    </source>
</reference>
<accession>A0A6I6E786</accession>
<dbReference type="PROSITE" id="PS51257">
    <property type="entry name" value="PROKAR_LIPOPROTEIN"/>
    <property type="match status" value="1"/>
</dbReference>
<keyword evidence="2" id="KW-1185">Reference proteome</keyword>
<proteinExistence type="predicted"/>